<evidence type="ECO:0000256" key="1">
    <source>
        <dbReference type="SAM" id="Phobius"/>
    </source>
</evidence>
<feature type="transmembrane region" description="Helical" evidence="1">
    <location>
        <begin position="51"/>
        <end position="69"/>
    </location>
</feature>
<evidence type="ECO:0000313" key="2">
    <source>
        <dbReference type="EMBL" id="MBD8871164.1"/>
    </source>
</evidence>
<dbReference type="Proteomes" id="UP000616839">
    <property type="component" value="Unassembled WGS sequence"/>
</dbReference>
<dbReference type="EMBL" id="JACYXZ010000005">
    <property type="protein sequence ID" value="MBD8871164.1"/>
    <property type="molecule type" value="Genomic_DNA"/>
</dbReference>
<sequence>MAFLFTVVGVVLVVGALAFLVLHRTSRAVRQPTHAAPEATRGEPWTRSDRLALASLVVGIVFGVLGLIVR</sequence>
<comment type="caution">
    <text evidence="2">The sequence shown here is derived from an EMBL/GenBank/DDBJ whole genome shotgun (WGS) entry which is preliminary data.</text>
</comment>
<name>A0A927K604_9ACTN</name>
<proteinExistence type="predicted"/>
<keyword evidence="3" id="KW-1185">Reference proteome</keyword>
<dbReference type="AlphaFoldDB" id="A0A927K604"/>
<dbReference type="RefSeq" id="WP_192144492.1">
    <property type="nucleotide sequence ID" value="NZ_JACYXZ010000005.1"/>
</dbReference>
<protein>
    <submittedName>
        <fullName evidence="2">Uncharacterized protein</fullName>
    </submittedName>
</protein>
<organism evidence="2 3">
    <name type="scientific">Nocardioides donggukensis</name>
    <dbReference type="NCBI Taxonomy" id="2774019"/>
    <lineage>
        <taxon>Bacteria</taxon>
        <taxon>Bacillati</taxon>
        <taxon>Actinomycetota</taxon>
        <taxon>Actinomycetes</taxon>
        <taxon>Propionibacteriales</taxon>
        <taxon>Nocardioidaceae</taxon>
        <taxon>Nocardioides</taxon>
    </lineage>
</organism>
<keyword evidence="1" id="KW-0812">Transmembrane</keyword>
<gene>
    <name evidence="2" type="ORF">IE331_16170</name>
</gene>
<keyword evidence="1" id="KW-1133">Transmembrane helix</keyword>
<accession>A0A927K604</accession>
<reference evidence="2" key="1">
    <citation type="submission" date="2020-09" db="EMBL/GenBank/DDBJ databases">
        <title>Nocardioides sp. strain MJB4 16S ribosomal RNA gene Genome sequencing and assembly.</title>
        <authorList>
            <person name="Kim I."/>
        </authorList>
    </citation>
    <scope>NUCLEOTIDE SEQUENCE</scope>
    <source>
        <strain evidence="2">MJB4</strain>
    </source>
</reference>
<keyword evidence="1" id="KW-0472">Membrane</keyword>
<evidence type="ECO:0000313" key="3">
    <source>
        <dbReference type="Proteomes" id="UP000616839"/>
    </source>
</evidence>